<dbReference type="Proteomes" id="UP001392437">
    <property type="component" value="Unassembled WGS sequence"/>
</dbReference>
<comment type="caution">
    <text evidence="2">The sequence shown here is derived from an EMBL/GenBank/DDBJ whole genome shotgun (WGS) entry which is preliminary data.</text>
</comment>
<reference evidence="2 3" key="1">
    <citation type="submission" date="2023-01" db="EMBL/GenBank/DDBJ databases">
        <title>Analysis of 21 Apiospora genomes using comparative genomics revels a genus with tremendous synthesis potential of carbohydrate active enzymes and secondary metabolites.</title>
        <authorList>
            <person name="Sorensen T."/>
        </authorList>
    </citation>
    <scope>NUCLEOTIDE SEQUENCE [LARGE SCALE GENOMIC DNA]</scope>
    <source>
        <strain evidence="2 3">CBS 117206</strain>
    </source>
</reference>
<feature type="compositionally biased region" description="Basic residues" evidence="1">
    <location>
        <begin position="456"/>
        <end position="473"/>
    </location>
</feature>
<proteinExistence type="predicted"/>
<feature type="region of interest" description="Disordered" evidence="1">
    <location>
        <begin position="322"/>
        <end position="399"/>
    </location>
</feature>
<feature type="compositionally biased region" description="Acidic residues" evidence="1">
    <location>
        <begin position="327"/>
        <end position="339"/>
    </location>
</feature>
<dbReference type="GO" id="GO:0017025">
    <property type="term" value="F:TBP-class protein binding"/>
    <property type="evidence" value="ECO:0007669"/>
    <property type="project" value="TreeGrafter"/>
</dbReference>
<evidence type="ECO:0000256" key="1">
    <source>
        <dbReference type="SAM" id="MobiDB-lite"/>
    </source>
</evidence>
<feature type="compositionally biased region" description="Low complexity" evidence="1">
    <location>
        <begin position="52"/>
        <end position="69"/>
    </location>
</feature>
<sequence>MSGPFALPIPAYRLGANKSRRTKRRRTDVEAEDGITDDDAASSGRGAGGSNNRGAIFTSTPSGTQSSSSSRRHVDSINPRSYSPDTLRQMRVAGLDPEEELPSQLYPKFPHKAIPFTNEFSLKRGGNRKKGRKALTSGSEADVDTDLSDHPGKDEKKEHGNGGEEDGIQMNSARMTATNTAVALLHNLLYNGDIPGATRIFDILTGTQDFDPRAQGFWELGLEILLREGEQQQQQVDIIPDVEEEEKADEAITMILRPRPDYWDCSVANLGRVREYLVGFIQHYPYDQHRPHMTSALHFWPRLFDIEMHNLVAQHERAMRRRKIAEDNDEDDNEDGGDSEGDRSSNSLPGHPFSDDDEEGDDDQNGEDRETRRLRRREDARQARRHRARDRIRARTRAAAEQLAARMDQQMENRPYGTHGELLRLRGLLSLIVGELHLPYSFVEKVAAARVENSQSRKRRRRGYGPPKSTRKYARTEAERAANRLREAEMEKARRFFRKMLERPPIILEDWVHVFAKGDDDDEDEEDDD</sequence>
<dbReference type="GO" id="GO:0042790">
    <property type="term" value="P:nucleolar large rRNA transcription by RNA polymerase I"/>
    <property type="evidence" value="ECO:0007669"/>
    <property type="project" value="TreeGrafter"/>
</dbReference>
<evidence type="ECO:0000313" key="2">
    <source>
        <dbReference type="EMBL" id="KAK8106329.1"/>
    </source>
</evidence>
<feature type="region of interest" description="Disordered" evidence="1">
    <location>
        <begin position="121"/>
        <end position="168"/>
    </location>
</feature>
<organism evidence="2 3">
    <name type="scientific">Apiospora kogelbergensis</name>
    <dbReference type="NCBI Taxonomy" id="1337665"/>
    <lineage>
        <taxon>Eukaryota</taxon>
        <taxon>Fungi</taxon>
        <taxon>Dikarya</taxon>
        <taxon>Ascomycota</taxon>
        <taxon>Pezizomycotina</taxon>
        <taxon>Sordariomycetes</taxon>
        <taxon>Xylariomycetidae</taxon>
        <taxon>Amphisphaeriales</taxon>
        <taxon>Apiosporaceae</taxon>
        <taxon>Apiospora</taxon>
    </lineage>
</organism>
<dbReference type="AlphaFoldDB" id="A0AAW0QLC3"/>
<dbReference type="EMBL" id="JAQQWP010000008">
    <property type="protein sequence ID" value="KAK8106329.1"/>
    <property type="molecule type" value="Genomic_DNA"/>
</dbReference>
<dbReference type="PANTHER" id="PTHR28244">
    <property type="entry name" value="RNA POLYMERASE I-SPECIFIC TRANSCRIPTION INITIATION FACTOR RRN11"/>
    <property type="match status" value="1"/>
</dbReference>
<feature type="compositionally biased region" description="Acidic residues" evidence="1">
    <location>
        <begin position="355"/>
        <end position="365"/>
    </location>
</feature>
<feature type="compositionally biased region" description="Basic and acidic residues" evidence="1">
    <location>
        <begin position="147"/>
        <end position="162"/>
    </location>
</feature>
<feature type="compositionally biased region" description="Basic and acidic residues" evidence="1">
    <location>
        <begin position="366"/>
        <end position="382"/>
    </location>
</feature>
<feature type="compositionally biased region" description="Acidic residues" evidence="1">
    <location>
        <begin position="30"/>
        <end position="40"/>
    </location>
</feature>
<accession>A0AAW0QLC3</accession>
<dbReference type="PANTHER" id="PTHR28244:SF1">
    <property type="entry name" value="RNA POLYMERASE I-SPECIFIC TRANSCRIPTION INITIATION FACTOR RRN11"/>
    <property type="match status" value="1"/>
</dbReference>
<dbReference type="GO" id="GO:0070860">
    <property type="term" value="C:RNA polymerase I core factor complex"/>
    <property type="evidence" value="ECO:0007669"/>
    <property type="project" value="TreeGrafter"/>
</dbReference>
<feature type="compositionally biased region" description="Basic residues" evidence="1">
    <location>
        <begin position="383"/>
        <end position="396"/>
    </location>
</feature>
<keyword evidence="3" id="KW-1185">Reference proteome</keyword>
<dbReference type="GO" id="GO:0001164">
    <property type="term" value="F:RNA polymerase I core promoter sequence-specific DNA binding"/>
    <property type="evidence" value="ECO:0007669"/>
    <property type="project" value="TreeGrafter"/>
</dbReference>
<evidence type="ECO:0000313" key="3">
    <source>
        <dbReference type="Proteomes" id="UP001392437"/>
    </source>
</evidence>
<dbReference type="InterPro" id="IPR053029">
    <property type="entry name" value="RNA_pol_I-specific_init_factor"/>
</dbReference>
<feature type="region of interest" description="Disordered" evidence="1">
    <location>
        <begin position="1"/>
        <end position="87"/>
    </location>
</feature>
<gene>
    <name evidence="2" type="ORF">PG999_009688</name>
</gene>
<protein>
    <submittedName>
        <fullName evidence="2">Uncharacterized protein</fullName>
    </submittedName>
</protein>
<name>A0AAW0QLC3_9PEZI</name>
<feature type="region of interest" description="Disordered" evidence="1">
    <location>
        <begin position="452"/>
        <end position="477"/>
    </location>
</feature>